<gene>
    <name evidence="2" type="ORF">SAMN05444422_10171</name>
</gene>
<dbReference type="AlphaFoldDB" id="A0A1I1CYJ2"/>
<dbReference type="OrthoDB" id="304367at2157"/>
<dbReference type="EMBL" id="FOKW01000001">
    <property type="protein sequence ID" value="SFB67721.1"/>
    <property type="molecule type" value="Genomic_DNA"/>
</dbReference>
<reference evidence="3" key="1">
    <citation type="submission" date="2016-10" db="EMBL/GenBank/DDBJ databases">
        <authorList>
            <person name="Varghese N."/>
            <person name="Submissions S."/>
        </authorList>
    </citation>
    <scope>NUCLEOTIDE SEQUENCE [LARGE SCALE GENOMIC DNA]</scope>
    <source>
        <strain evidence="3">DSM 13078</strain>
    </source>
</reference>
<dbReference type="InterPro" id="IPR058340">
    <property type="entry name" value="DUF8027"/>
</dbReference>
<organism evidence="2 3">
    <name type="scientific">Natronobacterium haloterrestre</name>
    <name type="common">Halobiforma haloterrestris</name>
    <dbReference type="NCBI Taxonomy" id="148448"/>
    <lineage>
        <taxon>Archaea</taxon>
        <taxon>Methanobacteriati</taxon>
        <taxon>Methanobacteriota</taxon>
        <taxon>Stenosarchaea group</taxon>
        <taxon>Halobacteria</taxon>
        <taxon>Halobacteriales</taxon>
        <taxon>Natrialbaceae</taxon>
        <taxon>Natronobacterium</taxon>
    </lineage>
</organism>
<protein>
    <recommendedName>
        <fullName evidence="1">DUF8027 domain-containing protein</fullName>
    </recommendedName>
</protein>
<feature type="domain" description="DUF8027" evidence="1">
    <location>
        <begin position="1"/>
        <end position="59"/>
    </location>
</feature>
<dbReference type="Pfam" id="PF26070">
    <property type="entry name" value="DUF8027"/>
    <property type="match status" value="1"/>
</dbReference>
<sequence>MPVPGYDPEDIEDALETSLGETHLEEYLSESERETYRQGDAELVDLLEADEIREIIGDEDVSVDPSG</sequence>
<evidence type="ECO:0000313" key="3">
    <source>
        <dbReference type="Proteomes" id="UP000199161"/>
    </source>
</evidence>
<keyword evidence="3" id="KW-1185">Reference proteome</keyword>
<name>A0A1I1CYJ2_NATHA</name>
<accession>A0A1I1CYJ2</accession>
<proteinExistence type="predicted"/>
<dbReference type="Proteomes" id="UP000199161">
    <property type="component" value="Unassembled WGS sequence"/>
</dbReference>
<evidence type="ECO:0000313" key="2">
    <source>
        <dbReference type="EMBL" id="SFB67721.1"/>
    </source>
</evidence>
<evidence type="ECO:0000259" key="1">
    <source>
        <dbReference type="Pfam" id="PF26070"/>
    </source>
</evidence>
<dbReference type="RefSeq" id="WP_089784373.1">
    <property type="nucleotide sequence ID" value="NZ_FOKW01000001.1"/>
</dbReference>